<organism evidence="1 2">
    <name type="scientific">Luteimicrobium album</name>
    <dbReference type="NCBI Taxonomy" id="1054550"/>
    <lineage>
        <taxon>Bacteria</taxon>
        <taxon>Bacillati</taxon>
        <taxon>Actinomycetota</taxon>
        <taxon>Actinomycetes</taxon>
        <taxon>Micrococcales</taxon>
        <taxon>Luteimicrobium</taxon>
    </lineage>
</organism>
<evidence type="ECO:0000313" key="2">
    <source>
        <dbReference type="Proteomes" id="UP001157091"/>
    </source>
</evidence>
<evidence type="ECO:0008006" key="3">
    <source>
        <dbReference type="Google" id="ProtNLM"/>
    </source>
</evidence>
<name>A0ABQ6HYL4_9MICO</name>
<gene>
    <name evidence="1" type="ORF">GCM10025864_05430</name>
</gene>
<comment type="caution">
    <text evidence="1">The sequence shown here is derived from an EMBL/GenBank/DDBJ whole genome shotgun (WGS) entry which is preliminary data.</text>
</comment>
<dbReference type="EMBL" id="BSUK01000001">
    <property type="protein sequence ID" value="GMA22784.1"/>
    <property type="molecule type" value="Genomic_DNA"/>
</dbReference>
<protein>
    <recommendedName>
        <fullName evidence="3">Ubiquitin-like domain-containing protein</fullName>
    </recommendedName>
</protein>
<proteinExistence type="predicted"/>
<sequence>MRLKLTLVRADGTDDDVVVTADAATTVADVAQTIARVDPRRPGTGAGGGGRGAG</sequence>
<dbReference type="RefSeq" id="WP_284291929.1">
    <property type="nucleotide sequence ID" value="NZ_BSUK01000001.1"/>
</dbReference>
<evidence type="ECO:0000313" key="1">
    <source>
        <dbReference type="EMBL" id="GMA22784.1"/>
    </source>
</evidence>
<keyword evidence="2" id="KW-1185">Reference proteome</keyword>
<dbReference type="Proteomes" id="UP001157091">
    <property type="component" value="Unassembled WGS sequence"/>
</dbReference>
<accession>A0ABQ6HYL4</accession>
<reference evidence="2" key="1">
    <citation type="journal article" date="2019" name="Int. J. Syst. Evol. Microbiol.">
        <title>The Global Catalogue of Microorganisms (GCM) 10K type strain sequencing project: providing services to taxonomists for standard genome sequencing and annotation.</title>
        <authorList>
            <consortium name="The Broad Institute Genomics Platform"/>
            <consortium name="The Broad Institute Genome Sequencing Center for Infectious Disease"/>
            <person name="Wu L."/>
            <person name="Ma J."/>
        </authorList>
    </citation>
    <scope>NUCLEOTIDE SEQUENCE [LARGE SCALE GENOMIC DNA]</scope>
    <source>
        <strain evidence="2">NBRC 106348</strain>
    </source>
</reference>